<dbReference type="InterPro" id="IPR050641">
    <property type="entry name" value="RIFMO-like"/>
</dbReference>
<dbReference type="PRINTS" id="PR00420">
    <property type="entry name" value="RNGMNOXGNASE"/>
</dbReference>
<name>A0ABW2FIY7_9BACL</name>
<feature type="domain" description="FAD-binding" evidence="6">
    <location>
        <begin position="9"/>
        <end position="351"/>
    </location>
</feature>
<dbReference type="Pfam" id="PF01494">
    <property type="entry name" value="FAD_binding_3"/>
    <property type="match status" value="1"/>
</dbReference>
<dbReference type="Pfam" id="PF21274">
    <property type="entry name" value="Rng_hyd_C"/>
    <property type="match status" value="1"/>
</dbReference>
<comment type="caution">
    <text evidence="7">The sequence shown here is derived from an EMBL/GenBank/DDBJ whole genome shotgun (WGS) entry which is preliminary data.</text>
</comment>
<comment type="cofactor">
    <cofactor evidence="1">
        <name>FAD</name>
        <dbReference type="ChEBI" id="CHEBI:57692"/>
    </cofactor>
</comment>
<feature type="region of interest" description="Disordered" evidence="5">
    <location>
        <begin position="391"/>
        <end position="417"/>
    </location>
</feature>
<evidence type="ECO:0000256" key="2">
    <source>
        <dbReference type="ARBA" id="ARBA00007801"/>
    </source>
</evidence>
<evidence type="ECO:0000256" key="3">
    <source>
        <dbReference type="ARBA" id="ARBA00022630"/>
    </source>
</evidence>
<keyword evidence="4" id="KW-0274">FAD</keyword>
<dbReference type="Gene3D" id="3.50.50.60">
    <property type="entry name" value="FAD/NAD(P)-binding domain"/>
    <property type="match status" value="1"/>
</dbReference>
<keyword evidence="8" id="KW-1185">Reference proteome</keyword>
<dbReference type="InterPro" id="IPR002938">
    <property type="entry name" value="FAD-bd"/>
</dbReference>
<reference evidence="8" key="1">
    <citation type="journal article" date="2019" name="Int. J. Syst. Evol. Microbiol.">
        <title>The Global Catalogue of Microorganisms (GCM) 10K type strain sequencing project: providing services to taxonomists for standard genome sequencing and annotation.</title>
        <authorList>
            <consortium name="The Broad Institute Genomics Platform"/>
            <consortium name="The Broad Institute Genome Sequencing Center for Infectious Disease"/>
            <person name="Wu L."/>
            <person name="Ma J."/>
        </authorList>
    </citation>
    <scope>NUCLEOTIDE SEQUENCE [LARGE SCALE GENOMIC DNA]</scope>
    <source>
        <strain evidence="8">KCTC 12907</strain>
    </source>
</reference>
<evidence type="ECO:0000313" key="7">
    <source>
        <dbReference type="EMBL" id="MFC7151768.1"/>
    </source>
</evidence>
<gene>
    <name evidence="7" type="ORF">ACFQMJ_24790</name>
</gene>
<keyword evidence="7" id="KW-0503">Monooxygenase</keyword>
<dbReference type="NCBIfam" id="NF004832">
    <property type="entry name" value="PRK06184.1"/>
    <property type="match status" value="1"/>
</dbReference>
<dbReference type="InterPro" id="IPR036188">
    <property type="entry name" value="FAD/NAD-bd_sf"/>
</dbReference>
<keyword evidence="3" id="KW-0285">Flavoprotein</keyword>
<comment type="similarity">
    <text evidence="2">Belongs to the PheA/TfdB FAD monooxygenase family.</text>
</comment>
<evidence type="ECO:0000256" key="1">
    <source>
        <dbReference type="ARBA" id="ARBA00001974"/>
    </source>
</evidence>
<accession>A0ABW2FIY7</accession>
<dbReference type="RefSeq" id="WP_378052255.1">
    <property type="nucleotide sequence ID" value="NZ_JBHMDN010000048.1"/>
</dbReference>
<dbReference type="Gene3D" id="3.40.30.120">
    <property type="match status" value="1"/>
</dbReference>
<dbReference type="InterPro" id="IPR036249">
    <property type="entry name" value="Thioredoxin-like_sf"/>
</dbReference>
<dbReference type="PANTHER" id="PTHR43004">
    <property type="entry name" value="TRK SYSTEM POTASSIUM UPTAKE PROTEIN"/>
    <property type="match status" value="1"/>
</dbReference>
<sequence length="529" mass="57519">MDSIFSSNVDVLIVGAGPTGLTLACDLARRGISHCIIERSDSYSVASRAKTIMPRSLEVADDLGFVESIVSKGVTDLPARYYNDKGDFIDKPGLSIPATPEQSTPYPDPVWIAEFDVEAALRARYAQLGGHVKLSTTAVELSQDDNGVTVAVAAPEGGRHVRARYVVGADGGKSTVRKLIDRPLVGHTYENQRWYLGDVRLQGLNPGRMHIWASEEGMIGLTPLPGTDIWQLQSTIPTDIEEPEKPSLELYQAMLNRRAGAENIVVAHASWLSIYRVNVRMVDSYRNGRVFLAGDAAHVHSPAGGQGMNTGMQDAYNLGWKLAAVLRGANAALLDTYDEERRPVARAVLEDSTKRLGATMKTVTDSRSLSASLGKISDDLTSGLLVSYPDSSLTQPMADESIAGPRPGDRAPDATGLQGDGFDGSVFDLLRGPHWTLLAFTDGPLPSLSHIDRSELHVHRMARPDARAVDGFVDREGNAYRVYASNGNEAVLIRPDGYIALRCKCDDETEINDYLHSKQEFAANYGKRK</sequence>
<keyword evidence="7" id="KW-0560">Oxidoreductase</keyword>
<organism evidence="7 8">
    <name type="scientific">Cohnella cellulosilytica</name>
    <dbReference type="NCBI Taxonomy" id="986710"/>
    <lineage>
        <taxon>Bacteria</taxon>
        <taxon>Bacillati</taxon>
        <taxon>Bacillota</taxon>
        <taxon>Bacilli</taxon>
        <taxon>Bacillales</taxon>
        <taxon>Paenibacillaceae</taxon>
        <taxon>Cohnella</taxon>
    </lineage>
</organism>
<evidence type="ECO:0000256" key="4">
    <source>
        <dbReference type="ARBA" id="ARBA00022827"/>
    </source>
</evidence>
<proteinExistence type="inferred from homology"/>
<dbReference type="Gene3D" id="3.30.70.2450">
    <property type="match status" value="1"/>
</dbReference>
<dbReference type="SUPFAM" id="SSF52833">
    <property type="entry name" value="Thioredoxin-like"/>
    <property type="match status" value="1"/>
</dbReference>
<dbReference type="SUPFAM" id="SSF51905">
    <property type="entry name" value="FAD/NAD(P)-binding domain"/>
    <property type="match status" value="1"/>
</dbReference>
<dbReference type="Proteomes" id="UP001596378">
    <property type="component" value="Unassembled WGS sequence"/>
</dbReference>
<evidence type="ECO:0000313" key="8">
    <source>
        <dbReference type="Proteomes" id="UP001596378"/>
    </source>
</evidence>
<dbReference type="EMBL" id="JBHTAI010000018">
    <property type="protein sequence ID" value="MFC7151768.1"/>
    <property type="molecule type" value="Genomic_DNA"/>
</dbReference>
<protein>
    <submittedName>
        <fullName evidence="7">FAD-dependent monooxygenase</fullName>
    </submittedName>
</protein>
<dbReference type="GO" id="GO:0004497">
    <property type="term" value="F:monooxygenase activity"/>
    <property type="evidence" value="ECO:0007669"/>
    <property type="project" value="UniProtKB-KW"/>
</dbReference>
<dbReference type="PANTHER" id="PTHR43004:SF19">
    <property type="entry name" value="BINDING MONOOXYGENASE, PUTATIVE (JCVI)-RELATED"/>
    <property type="match status" value="1"/>
</dbReference>
<evidence type="ECO:0000256" key="5">
    <source>
        <dbReference type="SAM" id="MobiDB-lite"/>
    </source>
</evidence>
<evidence type="ECO:0000259" key="6">
    <source>
        <dbReference type="Pfam" id="PF01494"/>
    </source>
</evidence>